<dbReference type="RefSeq" id="WP_135544455.1">
    <property type="nucleotide sequence ID" value="NZ_SPQQ01000001.1"/>
</dbReference>
<reference evidence="1 2" key="1">
    <citation type="submission" date="2019-03" db="EMBL/GenBank/DDBJ databases">
        <title>Draft Genome Sequence of Desulfosporosinus fructosivorans Strain 63.6F, Isolated from Marine Sediment in the Baltic Sea.</title>
        <authorList>
            <person name="Hausmann B."/>
            <person name="Vandieken V."/>
            <person name="Pjevac P."/>
            <person name="Schreck K."/>
            <person name="Herbold C.W."/>
            <person name="Loy A."/>
        </authorList>
    </citation>
    <scope>NUCLEOTIDE SEQUENCE [LARGE SCALE GENOMIC DNA]</scope>
    <source>
        <strain evidence="1 2">63.6F</strain>
    </source>
</reference>
<organism evidence="1 2">
    <name type="scientific">Desulfosporosinus fructosivorans</name>
    <dbReference type="NCBI Taxonomy" id="2018669"/>
    <lineage>
        <taxon>Bacteria</taxon>
        <taxon>Bacillati</taxon>
        <taxon>Bacillota</taxon>
        <taxon>Clostridia</taxon>
        <taxon>Eubacteriales</taxon>
        <taxon>Desulfitobacteriaceae</taxon>
        <taxon>Desulfosporosinus</taxon>
    </lineage>
</organism>
<dbReference type="Proteomes" id="UP000298460">
    <property type="component" value="Unassembled WGS sequence"/>
</dbReference>
<dbReference type="OrthoDB" id="1795163at2"/>
<sequence>MEMESGERTYPIWLLFDPRHPVRHDIWTPILDEVQDKVYRETHRRVDTSKILIRNAISNSLLVPNTLNWWAEEVVSEIGVFREIALEYNPKILITFGAFAFEFIRRVYKTKPKKGPKHWGTAILGDEFRKSIETFDINTTNRIPLLRRVITSGNYIEAHNYFCRNAGENYFNYVGVNIAERIIENKDDLDIWIK</sequence>
<name>A0A4Z0RB19_9FIRM</name>
<gene>
    <name evidence="1" type="ORF">E4K67_00415</name>
</gene>
<dbReference type="EMBL" id="SPQQ01000001">
    <property type="protein sequence ID" value="TGE39515.1"/>
    <property type="molecule type" value="Genomic_DNA"/>
</dbReference>
<protein>
    <recommendedName>
        <fullName evidence="3">Uracil-DNA glycosylase</fullName>
    </recommendedName>
</protein>
<evidence type="ECO:0008006" key="3">
    <source>
        <dbReference type="Google" id="ProtNLM"/>
    </source>
</evidence>
<dbReference type="AlphaFoldDB" id="A0A4Z0RB19"/>
<comment type="caution">
    <text evidence="1">The sequence shown here is derived from an EMBL/GenBank/DDBJ whole genome shotgun (WGS) entry which is preliminary data.</text>
</comment>
<keyword evidence="2" id="KW-1185">Reference proteome</keyword>
<evidence type="ECO:0000313" key="2">
    <source>
        <dbReference type="Proteomes" id="UP000298460"/>
    </source>
</evidence>
<proteinExistence type="predicted"/>
<accession>A0A4Z0RB19</accession>
<evidence type="ECO:0000313" key="1">
    <source>
        <dbReference type="EMBL" id="TGE39515.1"/>
    </source>
</evidence>